<dbReference type="SUPFAM" id="SSF56801">
    <property type="entry name" value="Acetyl-CoA synthetase-like"/>
    <property type="match status" value="1"/>
</dbReference>
<feature type="transmembrane region" description="Helical" evidence="1">
    <location>
        <begin position="811"/>
        <end position="831"/>
    </location>
</feature>
<dbReference type="InterPro" id="IPR045851">
    <property type="entry name" value="AMP-bd_C_sf"/>
</dbReference>
<evidence type="ECO:0000259" key="3">
    <source>
        <dbReference type="Pfam" id="PF00550"/>
    </source>
</evidence>
<dbReference type="Pfam" id="PF00501">
    <property type="entry name" value="AMP-binding"/>
    <property type="match status" value="1"/>
</dbReference>
<evidence type="ECO:0000313" key="4">
    <source>
        <dbReference type="EMBL" id="MXO00446.1"/>
    </source>
</evidence>
<dbReference type="InterPro" id="IPR009081">
    <property type="entry name" value="PP-bd_ACP"/>
</dbReference>
<dbReference type="OrthoDB" id="9803968at2"/>
<feature type="transmembrane region" description="Helical" evidence="1">
    <location>
        <begin position="556"/>
        <end position="576"/>
    </location>
</feature>
<organism evidence="4 5">
    <name type="scientific">Shinella zoogloeoides</name>
    <name type="common">Crabtreella saccharophila</name>
    <dbReference type="NCBI Taxonomy" id="352475"/>
    <lineage>
        <taxon>Bacteria</taxon>
        <taxon>Pseudomonadati</taxon>
        <taxon>Pseudomonadota</taxon>
        <taxon>Alphaproteobacteria</taxon>
        <taxon>Hyphomicrobiales</taxon>
        <taxon>Rhizobiaceae</taxon>
        <taxon>Shinella</taxon>
    </lineage>
</organism>
<dbReference type="AlphaFoldDB" id="A0A6N8TE45"/>
<keyword evidence="1" id="KW-0472">Membrane</keyword>
<dbReference type="PANTHER" id="PTHR43767">
    <property type="entry name" value="LONG-CHAIN-FATTY-ACID--COA LIGASE"/>
    <property type="match status" value="1"/>
</dbReference>
<feature type="domain" description="AMP-dependent synthetase/ligase" evidence="2">
    <location>
        <begin position="111"/>
        <end position="331"/>
    </location>
</feature>
<keyword evidence="1" id="KW-0812">Transmembrane</keyword>
<feature type="transmembrane region" description="Helical" evidence="1">
    <location>
        <begin position="773"/>
        <end position="791"/>
    </location>
</feature>
<dbReference type="GO" id="GO:0016878">
    <property type="term" value="F:acid-thiol ligase activity"/>
    <property type="evidence" value="ECO:0007669"/>
    <property type="project" value="UniProtKB-ARBA"/>
</dbReference>
<evidence type="ECO:0000256" key="1">
    <source>
        <dbReference type="SAM" id="Phobius"/>
    </source>
</evidence>
<feature type="domain" description="Carrier" evidence="3">
    <location>
        <begin position="478"/>
        <end position="522"/>
    </location>
</feature>
<protein>
    <submittedName>
        <fullName evidence="4">AMP-binding protein</fullName>
    </submittedName>
</protein>
<dbReference type="PANTHER" id="PTHR43767:SF1">
    <property type="entry name" value="NONRIBOSOMAL PEPTIDE SYNTHASE PES1 (EUROFUNG)-RELATED"/>
    <property type="match status" value="1"/>
</dbReference>
<keyword evidence="1" id="KW-1133">Transmembrane helix</keyword>
<dbReference type="SUPFAM" id="SSF47336">
    <property type="entry name" value="ACP-like"/>
    <property type="match status" value="1"/>
</dbReference>
<dbReference type="InterPro" id="IPR036736">
    <property type="entry name" value="ACP-like_sf"/>
</dbReference>
<proteinExistence type="predicted"/>
<dbReference type="InterPro" id="IPR050237">
    <property type="entry name" value="ATP-dep_AMP-bd_enzyme"/>
</dbReference>
<dbReference type="Gene3D" id="3.40.50.12780">
    <property type="entry name" value="N-terminal domain of ligase-like"/>
    <property type="match status" value="1"/>
</dbReference>
<accession>A0A6N8TE45</accession>
<dbReference type="InterPro" id="IPR000873">
    <property type="entry name" value="AMP-dep_synth/lig_dom"/>
</dbReference>
<feature type="transmembrane region" description="Helical" evidence="1">
    <location>
        <begin position="698"/>
        <end position="718"/>
    </location>
</feature>
<feature type="transmembrane region" description="Helical" evidence="1">
    <location>
        <begin position="638"/>
        <end position="659"/>
    </location>
</feature>
<comment type="caution">
    <text evidence="4">The sequence shown here is derived from an EMBL/GenBank/DDBJ whole genome shotgun (WGS) entry which is preliminary data.</text>
</comment>
<reference evidence="4 5" key="1">
    <citation type="submission" date="2019-12" db="EMBL/GenBank/DDBJ databases">
        <title>Shinella granuli gen. nov., sp. nov., and proposal of the reclassification of Zoogloea ramigera ATCC 19623 as Shinella zoogloeoides sp. nov.</title>
        <authorList>
            <person name="Gao J."/>
        </authorList>
    </citation>
    <scope>NUCLEOTIDE SEQUENCE [LARGE SCALE GENOMIC DNA]</scope>
    <source>
        <strain evidence="4 5">DSM 287</strain>
    </source>
</reference>
<gene>
    <name evidence="4" type="ORF">GR156_09050</name>
</gene>
<dbReference type="RefSeq" id="WP_160785837.1">
    <property type="nucleotide sequence ID" value="NZ_CP086611.1"/>
</dbReference>
<evidence type="ECO:0000259" key="2">
    <source>
        <dbReference type="Pfam" id="PF00501"/>
    </source>
</evidence>
<dbReference type="Gene3D" id="3.30.300.30">
    <property type="match status" value="1"/>
</dbReference>
<feature type="transmembrane region" description="Helical" evidence="1">
    <location>
        <begin position="671"/>
        <end position="692"/>
    </location>
</feature>
<sequence length="862" mass="92207">MSLSFIRAFEARGERPALVLPGNRVVTYADLARRVASRAALLGGGRRLVAIEAGTCEHAIVTYLAALSAGHAVALLPPGQSSALDAFCEDFRPETVCRLVDGRWRMDAGLHPDPQPLHPDLALLLSTSGSTGISKSVRLSAAAIEANARSIADYLRIGADDRGLLLLPLHYSYGLSVLHSHLAVGASLFVPRHAVLDTGFADDISAHGVTNIAGVPFSYDLFERIGLRDHALPALRFMTVAGGRLSPDLIDLYRRRMEGRGGRFFVMYGQTEATARIAYVPPEHLAGHEDCIGIAIPGGRLALAGDDGAAITRPGMTGELVYSGPNVMMGYAGGRADLSRGHETGDLRTGDLAERTADGLYRVVGRLKRFSKIAGLRIAHDAVEQALARSGLDVVVTGTDSHLTAFFTAAAGEGDVRARLAEASGLTLLHVSARRIAAFPRNASGKIDYAALAALSAARPAEAGGVREAFRRAFFPKIVGDDDSFVALGGDSLRFVELSLGLEQALGALPDDWDRMTVGALAAREPQTAVLPRVGADIALRVFAILLVVLHHEMLWPIPGGSALMLVLVGFSLARFQQANFAEGDWKALLRPLVMVFVPYAAVLAGYALAWGAVPWASVFLVGNFGFADPVRHTMLPYLYWFVELFTQILLLFAVLSFVPCARTAVARNPFAAGLFVLAFAVFLRFSAPLVVDIGNRQIFTLYWNLHLVAFGWCAWLAPGPRSRALLATLAAALFFVLGFVDGVWIGTTVKYLVVFSGFLALLFLPALPVPRWLFAALMPVAAASYHIYLFHRLVPEVLMAPLHGTGIAPALFHGAAILGGLAAGIAVWALQRVAVRRLAATRLEAPAWKGVSRPGAKRALS</sequence>
<feature type="transmembrane region" description="Helical" evidence="1">
    <location>
        <begin position="597"/>
        <end position="618"/>
    </location>
</feature>
<feature type="transmembrane region" description="Helical" evidence="1">
    <location>
        <begin position="725"/>
        <end position="746"/>
    </location>
</feature>
<name>A0A6N8TE45_SHIZO</name>
<dbReference type="EMBL" id="WUML01000005">
    <property type="protein sequence ID" value="MXO00446.1"/>
    <property type="molecule type" value="Genomic_DNA"/>
</dbReference>
<dbReference type="Pfam" id="PF00550">
    <property type="entry name" value="PP-binding"/>
    <property type="match status" value="1"/>
</dbReference>
<dbReference type="InterPro" id="IPR042099">
    <property type="entry name" value="ANL_N_sf"/>
</dbReference>
<feature type="transmembrane region" description="Helical" evidence="1">
    <location>
        <begin position="752"/>
        <end position="768"/>
    </location>
</feature>
<dbReference type="Proteomes" id="UP000440304">
    <property type="component" value="Unassembled WGS sequence"/>
</dbReference>
<evidence type="ECO:0000313" key="5">
    <source>
        <dbReference type="Proteomes" id="UP000440304"/>
    </source>
</evidence>